<evidence type="ECO:0000256" key="1">
    <source>
        <dbReference type="SAM" id="Phobius"/>
    </source>
</evidence>
<dbReference type="Gene3D" id="1.10.3730.20">
    <property type="match status" value="1"/>
</dbReference>
<evidence type="ECO:0000313" key="2">
    <source>
        <dbReference type="EMBL" id="AYV76440.1"/>
    </source>
</evidence>
<proteinExistence type="predicted"/>
<keyword evidence="1" id="KW-0472">Membrane</keyword>
<accession>A0A3G4ZNG6</accession>
<feature type="transmembrane region" description="Helical" evidence="1">
    <location>
        <begin position="39"/>
        <end position="60"/>
    </location>
</feature>
<organism evidence="2">
    <name type="scientific">Terrestrivirus sp</name>
    <dbReference type="NCBI Taxonomy" id="2487775"/>
    <lineage>
        <taxon>Viruses</taxon>
        <taxon>Varidnaviria</taxon>
        <taxon>Bamfordvirae</taxon>
        <taxon>Nucleocytoviricota</taxon>
        <taxon>Megaviricetes</taxon>
        <taxon>Imitervirales</taxon>
        <taxon>Mimiviridae</taxon>
        <taxon>Klosneuvirinae</taxon>
    </lineage>
</organism>
<keyword evidence="1" id="KW-1133">Transmembrane helix</keyword>
<gene>
    <name evidence="2" type="ORF">Terrestrivirus6_66</name>
</gene>
<dbReference type="EMBL" id="MK071984">
    <property type="protein sequence ID" value="AYV76440.1"/>
    <property type="molecule type" value="Genomic_DNA"/>
</dbReference>
<feature type="transmembrane region" description="Helical" evidence="1">
    <location>
        <begin position="7"/>
        <end position="24"/>
    </location>
</feature>
<protein>
    <submittedName>
        <fullName evidence="2">Uncharacterized protein</fullName>
    </submittedName>
</protein>
<dbReference type="InterPro" id="IPR037185">
    <property type="entry name" value="EmrE-like"/>
</dbReference>
<feature type="transmembrane region" description="Helical" evidence="1">
    <location>
        <begin position="67"/>
        <end position="88"/>
    </location>
</feature>
<dbReference type="SUPFAM" id="SSF103481">
    <property type="entry name" value="Multidrug resistance efflux transporter EmrE"/>
    <property type="match status" value="1"/>
</dbReference>
<name>A0A3G4ZNG6_9VIRU</name>
<sequence>MVELTTPLVYIIALVLTMTIYRVIGQSSLKQFVGNQHSYHYLLISFLAYYIISLLLSYMYNFENVGIVNNLWAAFSIVAFTSLGYFIWNETVTIKNIIGIFIILIGIGLLLFDIYVNHDQ</sequence>
<reference evidence="2" key="1">
    <citation type="submission" date="2018-10" db="EMBL/GenBank/DDBJ databases">
        <title>Hidden diversity of soil giant viruses.</title>
        <authorList>
            <person name="Schulz F."/>
            <person name="Alteio L."/>
            <person name="Goudeau D."/>
            <person name="Ryan E.M."/>
            <person name="Malmstrom R.R."/>
            <person name="Blanchard J."/>
            <person name="Woyke T."/>
        </authorList>
    </citation>
    <scope>NUCLEOTIDE SEQUENCE</scope>
    <source>
        <strain evidence="2">TEV1</strain>
    </source>
</reference>
<feature type="transmembrane region" description="Helical" evidence="1">
    <location>
        <begin position="94"/>
        <end position="116"/>
    </location>
</feature>
<keyword evidence="1" id="KW-0812">Transmembrane</keyword>